<dbReference type="EMBL" id="CAJNOJ010000175">
    <property type="protein sequence ID" value="CAF1244365.1"/>
    <property type="molecule type" value="Genomic_DNA"/>
</dbReference>
<accession>A0A814ZJW5</accession>
<feature type="region of interest" description="Disordered" evidence="9">
    <location>
        <begin position="309"/>
        <end position="330"/>
    </location>
</feature>
<evidence type="ECO:0000256" key="9">
    <source>
        <dbReference type="SAM" id="MobiDB-lite"/>
    </source>
</evidence>
<proteinExistence type="predicted"/>
<feature type="compositionally biased region" description="Basic residues" evidence="9">
    <location>
        <begin position="321"/>
        <end position="330"/>
    </location>
</feature>
<evidence type="ECO:0000256" key="2">
    <source>
        <dbReference type="ARBA" id="ARBA00022475"/>
    </source>
</evidence>
<dbReference type="SUPFAM" id="SSF81321">
    <property type="entry name" value="Family A G protein-coupled receptor-like"/>
    <property type="match status" value="1"/>
</dbReference>
<dbReference type="PANTHER" id="PTHR24228">
    <property type="entry name" value="B2 BRADYKININ RECEPTOR/ANGIOTENSIN II RECEPTOR"/>
    <property type="match status" value="1"/>
</dbReference>
<evidence type="ECO:0000256" key="7">
    <source>
        <dbReference type="ARBA" id="ARBA00023170"/>
    </source>
</evidence>
<feature type="transmembrane region" description="Helical" evidence="10">
    <location>
        <begin position="166"/>
        <end position="187"/>
    </location>
</feature>
<feature type="transmembrane region" description="Helical" evidence="10">
    <location>
        <begin position="40"/>
        <end position="61"/>
    </location>
</feature>
<comment type="caution">
    <text evidence="13">The sequence shown here is derived from an EMBL/GenBank/DDBJ whole genome shotgun (WGS) entry which is preliminary data.</text>
</comment>
<feature type="transmembrane region" description="Helical" evidence="10">
    <location>
        <begin position="249"/>
        <end position="271"/>
    </location>
</feature>
<dbReference type="Proteomes" id="UP000663828">
    <property type="component" value="Unassembled WGS sequence"/>
</dbReference>
<feature type="transmembrane region" description="Helical" evidence="10">
    <location>
        <begin position="6"/>
        <end position="33"/>
    </location>
</feature>
<evidence type="ECO:0000313" key="12">
    <source>
        <dbReference type="EMBL" id="CAF1169311.1"/>
    </source>
</evidence>
<organism evidence="13 15">
    <name type="scientific">Adineta ricciae</name>
    <name type="common">Rotifer</name>
    <dbReference type="NCBI Taxonomy" id="249248"/>
    <lineage>
        <taxon>Eukaryota</taxon>
        <taxon>Metazoa</taxon>
        <taxon>Spiralia</taxon>
        <taxon>Gnathifera</taxon>
        <taxon>Rotifera</taxon>
        <taxon>Eurotatoria</taxon>
        <taxon>Bdelloidea</taxon>
        <taxon>Adinetida</taxon>
        <taxon>Adinetidae</taxon>
        <taxon>Adineta</taxon>
    </lineage>
</organism>
<keyword evidence="4 10" id="KW-1133">Transmembrane helix</keyword>
<evidence type="ECO:0000256" key="5">
    <source>
        <dbReference type="ARBA" id="ARBA00023040"/>
    </source>
</evidence>
<dbReference type="AlphaFoldDB" id="A0A814ZJW5"/>
<dbReference type="PROSITE" id="PS50262">
    <property type="entry name" value="G_PROTEIN_RECEP_F1_2"/>
    <property type="match status" value="1"/>
</dbReference>
<evidence type="ECO:0000313" key="13">
    <source>
        <dbReference type="EMBL" id="CAF1244365.1"/>
    </source>
</evidence>
<feature type="transmembrane region" description="Helical" evidence="10">
    <location>
        <begin position="81"/>
        <end position="99"/>
    </location>
</feature>
<feature type="domain" description="G-protein coupled receptors family 1 profile" evidence="11">
    <location>
        <begin position="15"/>
        <end position="270"/>
    </location>
</feature>
<evidence type="ECO:0000256" key="3">
    <source>
        <dbReference type="ARBA" id="ARBA00022692"/>
    </source>
</evidence>
<dbReference type="GO" id="GO:0005886">
    <property type="term" value="C:plasma membrane"/>
    <property type="evidence" value="ECO:0007669"/>
    <property type="project" value="UniProtKB-SubCell"/>
</dbReference>
<evidence type="ECO:0000259" key="11">
    <source>
        <dbReference type="PROSITE" id="PS50262"/>
    </source>
</evidence>
<name>A0A814ZJW5_ADIRI</name>
<feature type="transmembrane region" description="Helical" evidence="10">
    <location>
        <begin position="120"/>
        <end position="146"/>
    </location>
</feature>
<keyword evidence="7" id="KW-0675">Receptor</keyword>
<evidence type="ECO:0000256" key="1">
    <source>
        <dbReference type="ARBA" id="ARBA00004651"/>
    </source>
</evidence>
<sequence>MVSTATILSILAYTLNFLAVFVFFFIIILGVLCRRDMRDISLVLTYNTCFAALLTCLTVLIMNTSNLSDGFLTFNFDFCRVWGLMYDMCQCSIYHSFYLQAFYRLCRVIFYKKKSLLSYSLFLTLVFAQWTLTILILLPPFFLGWYTRLPTEQYCLIPYSDYGAELYHVMVLYVIPIVCISATYISITRYIRRSSRQPTMMLAINQQRRNLRDLTVMRRILALISVLIALRGPTIIFMVYAVIRGQMYEYTFGIVGLVTALCMIFMGLMLIHITPQLRKNRLVSIIYHDNRANTQQTGPQCLTLPSATGGATGLPQQTKSPHIRKTPTHE</sequence>
<evidence type="ECO:0000313" key="15">
    <source>
        <dbReference type="Proteomes" id="UP000663852"/>
    </source>
</evidence>
<feature type="transmembrane region" description="Helical" evidence="10">
    <location>
        <begin position="220"/>
        <end position="243"/>
    </location>
</feature>
<dbReference type="Gene3D" id="1.20.1070.10">
    <property type="entry name" value="Rhodopsin 7-helix transmembrane proteins"/>
    <property type="match status" value="1"/>
</dbReference>
<protein>
    <recommendedName>
        <fullName evidence="11">G-protein coupled receptors family 1 profile domain-containing protein</fullName>
    </recommendedName>
</protein>
<dbReference type="Proteomes" id="UP000663852">
    <property type="component" value="Unassembled WGS sequence"/>
</dbReference>
<keyword evidence="8" id="KW-0807">Transducer</keyword>
<keyword evidence="6 10" id="KW-0472">Membrane</keyword>
<dbReference type="InterPro" id="IPR017452">
    <property type="entry name" value="GPCR_Rhodpsn_7TM"/>
</dbReference>
<comment type="subcellular location">
    <subcellularLocation>
        <location evidence="1">Cell membrane</location>
        <topology evidence="1">Multi-pass membrane protein</topology>
    </subcellularLocation>
</comment>
<dbReference type="PANTHER" id="PTHR24228:SF59">
    <property type="entry name" value="NEUROPEPTIDE RECEPTOR 15"/>
    <property type="match status" value="1"/>
</dbReference>
<evidence type="ECO:0000256" key="4">
    <source>
        <dbReference type="ARBA" id="ARBA00022989"/>
    </source>
</evidence>
<dbReference type="GO" id="GO:0004930">
    <property type="term" value="F:G protein-coupled receptor activity"/>
    <property type="evidence" value="ECO:0007669"/>
    <property type="project" value="UniProtKB-KW"/>
</dbReference>
<evidence type="ECO:0000313" key="14">
    <source>
        <dbReference type="Proteomes" id="UP000663828"/>
    </source>
</evidence>
<dbReference type="EMBL" id="CAJNOR010001595">
    <property type="protein sequence ID" value="CAF1169311.1"/>
    <property type="molecule type" value="Genomic_DNA"/>
</dbReference>
<keyword evidence="2" id="KW-1003">Cell membrane</keyword>
<evidence type="ECO:0000256" key="10">
    <source>
        <dbReference type="SAM" id="Phobius"/>
    </source>
</evidence>
<keyword evidence="5" id="KW-0297">G-protein coupled receptor</keyword>
<reference evidence="13" key="1">
    <citation type="submission" date="2021-02" db="EMBL/GenBank/DDBJ databases">
        <authorList>
            <person name="Nowell W R."/>
        </authorList>
    </citation>
    <scope>NUCLEOTIDE SEQUENCE</scope>
</reference>
<gene>
    <name evidence="13" type="ORF">EDS130_LOCUS27626</name>
    <name evidence="12" type="ORF">XAT740_LOCUS21938</name>
</gene>
<dbReference type="CDD" id="cd00637">
    <property type="entry name" value="7tm_classA_rhodopsin-like"/>
    <property type="match status" value="1"/>
</dbReference>
<keyword evidence="14" id="KW-1185">Reference proteome</keyword>
<keyword evidence="3 10" id="KW-0812">Transmembrane</keyword>
<evidence type="ECO:0000256" key="6">
    <source>
        <dbReference type="ARBA" id="ARBA00023136"/>
    </source>
</evidence>
<evidence type="ECO:0000256" key="8">
    <source>
        <dbReference type="ARBA" id="ARBA00023224"/>
    </source>
</evidence>